<dbReference type="Proteomes" id="UP000269591">
    <property type="component" value="Unassembled WGS sequence"/>
</dbReference>
<dbReference type="EMBL" id="QIBX01000001">
    <property type="protein sequence ID" value="RNL42012.1"/>
    <property type="molecule type" value="Genomic_DNA"/>
</dbReference>
<protein>
    <submittedName>
        <fullName evidence="3">Uncharacterized protein</fullName>
    </submittedName>
</protein>
<evidence type="ECO:0000313" key="3">
    <source>
        <dbReference type="EMBL" id="RNL42012.1"/>
    </source>
</evidence>
<dbReference type="AlphaFoldDB" id="A0A3N0B4I6"/>
<reference evidence="4" key="1">
    <citation type="submission" date="2018-05" db="EMBL/GenBank/DDBJ databases">
        <title>Genome Sequencing of selected type strains of the family Eggerthellaceae.</title>
        <authorList>
            <person name="Danylec N."/>
            <person name="Stoll D.A."/>
            <person name="Doetsch A."/>
            <person name="Huch M."/>
        </authorList>
    </citation>
    <scope>NUCLEOTIDE SEQUENCE [LARGE SCALE GENOMIC DNA]</scope>
    <source>
        <strain evidence="4">DSM 24851</strain>
    </source>
</reference>
<gene>
    <name evidence="3" type="ORF">DMP06_00975</name>
</gene>
<keyword evidence="2" id="KW-0812">Transmembrane</keyword>
<evidence type="ECO:0000313" key="4">
    <source>
        <dbReference type="Proteomes" id="UP000269591"/>
    </source>
</evidence>
<feature type="region of interest" description="Disordered" evidence="1">
    <location>
        <begin position="61"/>
        <end position="83"/>
    </location>
</feature>
<feature type="transmembrane region" description="Helical" evidence="2">
    <location>
        <begin position="113"/>
        <end position="133"/>
    </location>
</feature>
<name>A0A3N0B4I6_9ACTN</name>
<accession>A0A3N0B4I6</accession>
<feature type="compositionally biased region" description="Low complexity" evidence="1">
    <location>
        <begin position="151"/>
        <end position="188"/>
    </location>
</feature>
<dbReference type="RefSeq" id="WP_123207871.1">
    <property type="nucleotide sequence ID" value="NZ_JBHTHO010000011.1"/>
</dbReference>
<feature type="compositionally biased region" description="Polar residues" evidence="1">
    <location>
        <begin position="190"/>
        <end position="199"/>
    </location>
</feature>
<keyword evidence="2" id="KW-1133">Transmembrane helix</keyword>
<evidence type="ECO:0000256" key="1">
    <source>
        <dbReference type="SAM" id="MobiDB-lite"/>
    </source>
</evidence>
<feature type="compositionally biased region" description="Basic and acidic residues" evidence="1">
    <location>
        <begin position="1"/>
        <end position="22"/>
    </location>
</feature>
<keyword evidence="4" id="KW-1185">Reference proteome</keyword>
<feature type="region of interest" description="Disordered" evidence="1">
    <location>
        <begin position="151"/>
        <end position="199"/>
    </location>
</feature>
<evidence type="ECO:0000256" key="2">
    <source>
        <dbReference type="SAM" id="Phobius"/>
    </source>
</evidence>
<sequence length="281" mass="29645">MTGRFDDKKRRAEDAMERDRALSDAPLNARVREAYERMTPSVQAEERMLAALIAAQEMQAEKSEEDARSAANHQQARFADTQVNAGYKTNGAAAHRRIHAQVRPARTKAQRAAIALAACLAAAFIGIGVLVTMGQPSSMLGASAGSSQSAASSAENENLEAALDGSANEEASAPDSSDSASSSTNAESGEPNSTLLSSDQDVRYPHIALDSGIELEIAHDEYGVAIAAAQSDIASKPQTATASNDLGETAECHVYESTSESPYPYVVSFDDSSQLFFAQPA</sequence>
<comment type="caution">
    <text evidence="3">The sequence shown here is derived from an EMBL/GenBank/DDBJ whole genome shotgun (WGS) entry which is preliminary data.</text>
</comment>
<organism evidence="3 4">
    <name type="scientific">Slackia equolifaciens</name>
    <dbReference type="NCBI Taxonomy" id="498718"/>
    <lineage>
        <taxon>Bacteria</taxon>
        <taxon>Bacillati</taxon>
        <taxon>Actinomycetota</taxon>
        <taxon>Coriobacteriia</taxon>
        <taxon>Eggerthellales</taxon>
        <taxon>Eggerthellaceae</taxon>
        <taxon>Slackia</taxon>
    </lineage>
</organism>
<feature type="region of interest" description="Disordered" evidence="1">
    <location>
        <begin position="1"/>
        <end position="26"/>
    </location>
</feature>
<proteinExistence type="predicted"/>
<keyword evidence="2" id="KW-0472">Membrane</keyword>